<dbReference type="CDD" id="cd03020">
    <property type="entry name" value="DsbA_DsbC_DsbG"/>
    <property type="match status" value="1"/>
</dbReference>
<feature type="chain" id="PRO_5011332849" description="Thiol:disulfide interchange protein" evidence="7">
    <location>
        <begin position="23"/>
        <end position="244"/>
    </location>
</feature>
<dbReference type="InterPro" id="IPR033954">
    <property type="entry name" value="DiS-bond_Isoase_DsbC/G"/>
</dbReference>
<accession>A0A1H7NB81</accession>
<dbReference type="Gene3D" id="3.40.30.10">
    <property type="entry name" value="Glutaredoxin"/>
    <property type="match status" value="1"/>
</dbReference>
<evidence type="ECO:0000313" key="11">
    <source>
        <dbReference type="Proteomes" id="UP000199256"/>
    </source>
</evidence>
<keyword evidence="6 7" id="KW-0676">Redox-active center</keyword>
<keyword evidence="5" id="KW-1015">Disulfide bond</keyword>
<dbReference type="Pfam" id="PF13098">
    <property type="entry name" value="Thioredoxin_2"/>
    <property type="match status" value="1"/>
</dbReference>
<dbReference type="STRING" id="1396821.SAMN05444515_11169"/>
<proteinExistence type="inferred from homology"/>
<dbReference type="GO" id="GO:0042597">
    <property type="term" value="C:periplasmic space"/>
    <property type="evidence" value="ECO:0007669"/>
    <property type="project" value="UniProtKB-SubCell"/>
</dbReference>
<dbReference type="PANTHER" id="PTHR35272:SF3">
    <property type="entry name" value="THIOL:DISULFIDE INTERCHANGE PROTEIN DSBC"/>
    <property type="match status" value="1"/>
</dbReference>
<dbReference type="PANTHER" id="PTHR35272">
    <property type="entry name" value="THIOL:DISULFIDE INTERCHANGE PROTEIN DSBC-RELATED"/>
    <property type="match status" value="1"/>
</dbReference>
<evidence type="ECO:0000256" key="5">
    <source>
        <dbReference type="ARBA" id="ARBA00023157"/>
    </source>
</evidence>
<keyword evidence="3 7" id="KW-0732">Signal</keyword>
<dbReference type="AlphaFoldDB" id="A0A1H7NB81"/>
<dbReference type="Pfam" id="PF10411">
    <property type="entry name" value="DsbC_N"/>
    <property type="match status" value="1"/>
</dbReference>
<protein>
    <recommendedName>
        <fullName evidence="7">Thiol:disulfide interchange protein</fullName>
    </recommendedName>
</protein>
<keyword evidence="4 7" id="KW-0574">Periplasm</keyword>
<sequence>MPSYRIVLVMIVLLALPGLSHADADVPRELRERIETLAPNAQVSNVSETPIENLYEVRFGAQIFYMSGDGRYVLEGEMVELDTRQNLTASARSQGRQEILKDLSEDSMVVFPAEGEARHAITVFTDVDCPYCRRLHDEVADLNEQGVTVRYLMFPRAGEGSETYEKMVSIWCADDRAQAMDQAKSGDSINRDACETPVREHLRAGQMMGVNGTPAIVLESGDMIPGYRPAGEIVQMIQHVSGGR</sequence>
<dbReference type="SUPFAM" id="SSF52833">
    <property type="entry name" value="Thioredoxin-like"/>
    <property type="match status" value="1"/>
</dbReference>
<evidence type="ECO:0000259" key="8">
    <source>
        <dbReference type="Pfam" id="PF10411"/>
    </source>
</evidence>
<dbReference type="InterPro" id="IPR009094">
    <property type="entry name" value="DiS-bond_isomerase_DsbC/G_N_sf"/>
</dbReference>
<dbReference type="RefSeq" id="WP_090254091.1">
    <property type="nucleotide sequence ID" value="NZ_FOAA01000011.1"/>
</dbReference>
<dbReference type="InterPro" id="IPR036249">
    <property type="entry name" value="Thioredoxin-like_sf"/>
</dbReference>
<comment type="similarity">
    <text evidence="2 7">Belongs to the thioredoxin family. DsbC subfamily.</text>
</comment>
<evidence type="ECO:0000256" key="7">
    <source>
        <dbReference type="RuleBase" id="RU364038"/>
    </source>
</evidence>
<dbReference type="Gene3D" id="3.10.450.70">
    <property type="entry name" value="Disulphide bond isomerase, DsbC/G, N-terminal"/>
    <property type="match status" value="1"/>
</dbReference>
<dbReference type="InterPro" id="IPR018950">
    <property type="entry name" value="DiS-bond_isomerase_DsbC/G_N"/>
</dbReference>
<evidence type="ECO:0000259" key="9">
    <source>
        <dbReference type="Pfam" id="PF13098"/>
    </source>
</evidence>
<feature type="domain" description="Disulphide bond isomerase DsbC/G N-terminal" evidence="8">
    <location>
        <begin position="27"/>
        <end position="89"/>
    </location>
</feature>
<dbReference type="SUPFAM" id="SSF54423">
    <property type="entry name" value="DsbC/DsbG N-terminal domain-like"/>
    <property type="match status" value="1"/>
</dbReference>
<evidence type="ECO:0000256" key="1">
    <source>
        <dbReference type="ARBA" id="ARBA00004418"/>
    </source>
</evidence>
<feature type="domain" description="Thioredoxin-like fold" evidence="9">
    <location>
        <begin position="113"/>
        <end position="236"/>
    </location>
</feature>
<keyword evidence="11" id="KW-1185">Reference proteome</keyword>
<evidence type="ECO:0000313" key="10">
    <source>
        <dbReference type="EMBL" id="SEL20571.1"/>
    </source>
</evidence>
<dbReference type="InterPro" id="IPR012336">
    <property type="entry name" value="Thioredoxin-like_fold"/>
</dbReference>
<name>A0A1H7NB81_9GAMM</name>
<organism evidence="10 11">
    <name type="scientific">Ectothiorhodospira marina</name>
    <dbReference type="NCBI Taxonomy" id="1396821"/>
    <lineage>
        <taxon>Bacteria</taxon>
        <taxon>Pseudomonadati</taxon>
        <taxon>Pseudomonadota</taxon>
        <taxon>Gammaproteobacteria</taxon>
        <taxon>Chromatiales</taxon>
        <taxon>Ectothiorhodospiraceae</taxon>
        <taxon>Ectothiorhodospira</taxon>
    </lineage>
</organism>
<dbReference type="OrthoDB" id="12976at2"/>
<dbReference type="EMBL" id="FOAA01000011">
    <property type="protein sequence ID" value="SEL20571.1"/>
    <property type="molecule type" value="Genomic_DNA"/>
</dbReference>
<gene>
    <name evidence="10" type="ORF">SAMN05444515_11169</name>
</gene>
<evidence type="ECO:0000256" key="4">
    <source>
        <dbReference type="ARBA" id="ARBA00022764"/>
    </source>
</evidence>
<comment type="subcellular location">
    <subcellularLocation>
        <location evidence="1 7">Periplasm</location>
    </subcellularLocation>
</comment>
<comment type="function">
    <text evidence="7">Required for disulfide bond formation in some periplasmic proteins. Acts by transferring its disulfide bond to other proteins and is reduced in the process.</text>
</comment>
<dbReference type="InterPro" id="IPR051470">
    <property type="entry name" value="Thiol:disulfide_interchange"/>
</dbReference>
<reference evidence="11" key="1">
    <citation type="submission" date="2016-10" db="EMBL/GenBank/DDBJ databases">
        <authorList>
            <person name="Varghese N."/>
            <person name="Submissions S."/>
        </authorList>
    </citation>
    <scope>NUCLEOTIDE SEQUENCE [LARGE SCALE GENOMIC DNA]</scope>
    <source>
        <strain evidence="11">DSM 241</strain>
    </source>
</reference>
<evidence type="ECO:0000256" key="2">
    <source>
        <dbReference type="ARBA" id="ARBA00009813"/>
    </source>
</evidence>
<evidence type="ECO:0000256" key="3">
    <source>
        <dbReference type="ARBA" id="ARBA00022729"/>
    </source>
</evidence>
<evidence type="ECO:0000256" key="6">
    <source>
        <dbReference type="ARBA" id="ARBA00023284"/>
    </source>
</evidence>
<dbReference type="Proteomes" id="UP000199256">
    <property type="component" value="Unassembled WGS sequence"/>
</dbReference>
<feature type="signal peptide" evidence="7">
    <location>
        <begin position="1"/>
        <end position="22"/>
    </location>
</feature>